<dbReference type="GO" id="GO:0046872">
    <property type="term" value="F:metal ion binding"/>
    <property type="evidence" value="ECO:0007669"/>
    <property type="project" value="UniProtKB-KW"/>
</dbReference>
<evidence type="ECO:0000259" key="5">
    <source>
        <dbReference type="PROSITE" id="PS51007"/>
    </source>
</evidence>
<evidence type="ECO:0000256" key="1">
    <source>
        <dbReference type="ARBA" id="ARBA00022617"/>
    </source>
</evidence>
<protein>
    <recommendedName>
        <fullName evidence="5">Cytochrome c domain-containing protein</fullName>
    </recommendedName>
</protein>
<proteinExistence type="predicted"/>
<dbReference type="InterPro" id="IPR036909">
    <property type="entry name" value="Cyt_c-like_dom_sf"/>
</dbReference>
<gene>
    <name evidence="6" type="ORF">MNBD_ALPHA05-1232</name>
</gene>
<dbReference type="Pfam" id="PF00034">
    <property type="entry name" value="Cytochrom_C"/>
    <property type="match status" value="1"/>
</dbReference>
<keyword evidence="3" id="KW-0408">Iron</keyword>
<keyword evidence="1" id="KW-0349">Heme</keyword>
<evidence type="ECO:0000256" key="2">
    <source>
        <dbReference type="ARBA" id="ARBA00022723"/>
    </source>
</evidence>
<organism evidence="6">
    <name type="scientific">hydrothermal vent metagenome</name>
    <dbReference type="NCBI Taxonomy" id="652676"/>
    <lineage>
        <taxon>unclassified sequences</taxon>
        <taxon>metagenomes</taxon>
        <taxon>ecological metagenomes</taxon>
    </lineage>
</organism>
<dbReference type="GO" id="GO:0020037">
    <property type="term" value="F:heme binding"/>
    <property type="evidence" value="ECO:0007669"/>
    <property type="project" value="InterPro"/>
</dbReference>
<dbReference type="Gene3D" id="1.10.760.10">
    <property type="entry name" value="Cytochrome c-like domain"/>
    <property type="match status" value="1"/>
</dbReference>
<feature type="compositionally biased region" description="Acidic residues" evidence="4">
    <location>
        <begin position="169"/>
        <end position="182"/>
    </location>
</feature>
<keyword evidence="2" id="KW-0479">Metal-binding</keyword>
<evidence type="ECO:0000313" key="6">
    <source>
        <dbReference type="EMBL" id="VAW01543.1"/>
    </source>
</evidence>
<dbReference type="AlphaFoldDB" id="A0A3B0SC45"/>
<reference evidence="6" key="1">
    <citation type="submission" date="2018-06" db="EMBL/GenBank/DDBJ databases">
        <authorList>
            <person name="Zhirakovskaya E."/>
        </authorList>
    </citation>
    <scope>NUCLEOTIDE SEQUENCE</scope>
</reference>
<sequence length="182" mass="19373">MRVLSFAVIASITLAGCEQAAESGASENPEKSQKQEIVSHPLDGANGRVLFVDKGCVICHAVNGVGGKAAPALDAEIGGQAVDPLEFAARMWRGAPAMIELQAVELGYSISLTADEIGDLAAFAADREQQKALTVDDLPETIKNGLLDEQFWEIEDWDGFLKTGREGDGFEDGDQPDQEAPQ</sequence>
<dbReference type="SUPFAM" id="SSF46626">
    <property type="entry name" value="Cytochrome c"/>
    <property type="match status" value="1"/>
</dbReference>
<dbReference type="PROSITE" id="PS51257">
    <property type="entry name" value="PROKAR_LIPOPROTEIN"/>
    <property type="match status" value="1"/>
</dbReference>
<accession>A0A3B0SC45</accession>
<dbReference type="EMBL" id="UOEH01000340">
    <property type="protein sequence ID" value="VAW01543.1"/>
    <property type="molecule type" value="Genomic_DNA"/>
</dbReference>
<feature type="region of interest" description="Disordered" evidence="4">
    <location>
        <begin position="162"/>
        <end position="182"/>
    </location>
</feature>
<dbReference type="PROSITE" id="PS51007">
    <property type="entry name" value="CYTC"/>
    <property type="match status" value="1"/>
</dbReference>
<evidence type="ECO:0000256" key="3">
    <source>
        <dbReference type="ARBA" id="ARBA00023004"/>
    </source>
</evidence>
<dbReference type="InterPro" id="IPR009056">
    <property type="entry name" value="Cyt_c-like_dom"/>
</dbReference>
<evidence type="ECO:0000256" key="4">
    <source>
        <dbReference type="SAM" id="MobiDB-lite"/>
    </source>
</evidence>
<name>A0A3B0SC45_9ZZZZ</name>
<dbReference type="GO" id="GO:0009055">
    <property type="term" value="F:electron transfer activity"/>
    <property type="evidence" value="ECO:0007669"/>
    <property type="project" value="InterPro"/>
</dbReference>
<feature type="domain" description="Cytochrome c" evidence="5">
    <location>
        <begin position="42"/>
        <end position="128"/>
    </location>
</feature>